<evidence type="ECO:0000256" key="2">
    <source>
        <dbReference type="ARBA" id="ARBA00005722"/>
    </source>
</evidence>
<dbReference type="EMBL" id="CP066077">
    <property type="protein sequence ID" value="QQC67935.1"/>
    <property type="molecule type" value="Genomic_DNA"/>
</dbReference>
<sequence length="271" mass="28874">MSIFVIFRVALLGACLGWLSNAMADNADIPVVSNPVANVDSASKWKISIGPRLMVSPKYPGSRSMAVLPLPSLDVSYDDRIFSQGLDFLGVNLLKGDSYHVGTAISFDFQSRKESDDSRLRGLGNVQAGPKLKVFADYSVSFLTGSVAAMQDIAGTGQGLLVSTDLAANVPVTSRLLVSAGPGVTWANAVYTRTLFGVSARQSAASGITAYGTSSGVRDVHLNGYASYDFTPHWTGSVACTVGKLRRYAANSPITERRTEINIFAALNYKF</sequence>
<evidence type="ECO:0000313" key="8">
    <source>
        <dbReference type="Proteomes" id="UP000595610"/>
    </source>
</evidence>
<geneLocation type="plasmid" evidence="7 8">
    <name>unnamed</name>
</geneLocation>
<evidence type="ECO:0000256" key="3">
    <source>
        <dbReference type="ARBA" id="ARBA00022729"/>
    </source>
</evidence>
<keyword evidence="7" id="KW-0614">Plasmid</keyword>
<evidence type="ECO:0000256" key="1">
    <source>
        <dbReference type="ARBA" id="ARBA00004442"/>
    </source>
</evidence>
<accession>A0A7T4TCD6</accession>
<keyword evidence="8" id="KW-1185">Reference proteome</keyword>
<dbReference type="PANTHER" id="PTHR38776:SF1">
    <property type="entry name" value="MLTA-INTERACTING PROTEIN-RELATED"/>
    <property type="match status" value="1"/>
</dbReference>
<keyword evidence="3 6" id="KW-0732">Signal</keyword>
<reference evidence="7 8" key="1">
    <citation type="submission" date="2020-12" db="EMBL/GenBank/DDBJ databases">
        <title>FDA dAtabase for Regulatory Grade micrObial Sequences (FDA-ARGOS): Supporting development and validation of Infectious Disease Dx tests.</title>
        <authorList>
            <person name="Nelson B."/>
            <person name="Plummer A."/>
            <person name="Tallon L."/>
            <person name="Sadzewicz L."/>
            <person name="Zhao X."/>
            <person name="Boylan J."/>
            <person name="Ott S."/>
            <person name="Bowen H."/>
            <person name="Vavikolanu K."/>
            <person name="Mehta A."/>
            <person name="Aluvathingal J."/>
            <person name="Nadendla S."/>
            <person name="Myers T."/>
            <person name="Yan Y."/>
            <person name="Sichtig H."/>
        </authorList>
    </citation>
    <scope>NUCLEOTIDE SEQUENCE [LARGE SCALE GENOMIC DNA]</scope>
    <source>
        <strain evidence="7 8">FDAARGOS_1049</strain>
        <plasmid evidence="7 8">unnamed</plasmid>
    </source>
</reference>
<feature type="signal peptide" evidence="6">
    <location>
        <begin position="1"/>
        <end position="24"/>
    </location>
</feature>
<comment type="subcellular location">
    <subcellularLocation>
        <location evidence="1">Cell outer membrane</location>
    </subcellularLocation>
</comment>
<keyword evidence="5" id="KW-0998">Cell outer membrane</keyword>
<evidence type="ECO:0000256" key="4">
    <source>
        <dbReference type="ARBA" id="ARBA00023136"/>
    </source>
</evidence>
<evidence type="ECO:0000256" key="6">
    <source>
        <dbReference type="SAM" id="SignalP"/>
    </source>
</evidence>
<dbReference type="Proteomes" id="UP000595610">
    <property type="component" value="Plasmid unnamed"/>
</dbReference>
<keyword evidence="4" id="KW-0472">Membrane</keyword>
<dbReference type="Pfam" id="PF06629">
    <property type="entry name" value="MipA"/>
    <property type="match status" value="1"/>
</dbReference>
<dbReference type="GO" id="GO:0009279">
    <property type="term" value="C:cell outer membrane"/>
    <property type="evidence" value="ECO:0007669"/>
    <property type="project" value="UniProtKB-SubCell"/>
</dbReference>
<dbReference type="AlphaFoldDB" id="A0A7T4TCD6"/>
<proteinExistence type="inferred from homology"/>
<evidence type="ECO:0000313" key="7">
    <source>
        <dbReference type="EMBL" id="QQC67935.1"/>
    </source>
</evidence>
<organism evidence="7 8">
    <name type="scientific">Paraburkholderia ginsengisoli</name>
    <dbReference type="NCBI Taxonomy" id="311231"/>
    <lineage>
        <taxon>Bacteria</taxon>
        <taxon>Pseudomonadati</taxon>
        <taxon>Pseudomonadota</taxon>
        <taxon>Betaproteobacteria</taxon>
        <taxon>Burkholderiales</taxon>
        <taxon>Burkholderiaceae</taxon>
        <taxon>Paraburkholderia</taxon>
    </lineage>
</organism>
<dbReference type="RefSeq" id="WP_084585548.1">
    <property type="nucleotide sequence ID" value="NZ_CP066077.1"/>
</dbReference>
<name>A0A7T4TCD6_9BURK</name>
<dbReference type="InterPro" id="IPR010583">
    <property type="entry name" value="MipA"/>
</dbReference>
<evidence type="ECO:0000256" key="5">
    <source>
        <dbReference type="ARBA" id="ARBA00023237"/>
    </source>
</evidence>
<protein>
    <submittedName>
        <fullName evidence="7">MipA/OmpV family protein</fullName>
    </submittedName>
</protein>
<feature type="chain" id="PRO_5032588950" evidence="6">
    <location>
        <begin position="25"/>
        <end position="271"/>
    </location>
</feature>
<comment type="similarity">
    <text evidence="2">Belongs to the MipA/OmpV family.</text>
</comment>
<gene>
    <name evidence="7" type="ORF">I6I06_28520</name>
</gene>
<dbReference type="PANTHER" id="PTHR38776">
    <property type="entry name" value="MLTA-INTERACTING PROTEIN-RELATED"/>
    <property type="match status" value="1"/>
</dbReference>
<dbReference type="KEGG" id="pgis:I6I06_28520"/>